<dbReference type="AlphaFoldDB" id="A0A1S0TSJ9"/>
<reference evidence="1" key="1">
    <citation type="submission" date="2012-04" db="EMBL/GenBank/DDBJ databases">
        <title>The Genome Sequence of Loa loa.</title>
        <authorList>
            <consortium name="The Broad Institute Genome Sequencing Platform"/>
            <consortium name="Broad Institute Genome Sequencing Center for Infectious Disease"/>
            <person name="Nutman T.B."/>
            <person name="Fink D.L."/>
            <person name="Russ C."/>
            <person name="Young S."/>
            <person name="Zeng Q."/>
            <person name="Gargeya S."/>
            <person name="Alvarado L."/>
            <person name="Berlin A."/>
            <person name="Chapman S.B."/>
            <person name="Chen Z."/>
            <person name="Freedman E."/>
            <person name="Gellesch M."/>
            <person name="Goldberg J."/>
            <person name="Griggs A."/>
            <person name="Gujja S."/>
            <person name="Heilman E.R."/>
            <person name="Heiman D."/>
            <person name="Howarth C."/>
            <person name="Mehta T."/>
            <person name="Neiman D."/>
            <person name="Pearson M."/>
            <person name="Roberts A."/>
            <person name="Saif S."/>
            <person name="Shea T."/>
            <person name="Shenoy N."/>
            <person name="Sisk P."/>
            <person name="Stolte C."/>
            <person name="Sykes S."/>
            <person name="White J."/>
            <person name="Yandava C."/>
            <person name="Haas B."/>
            <person name="Henn M.R."/>
            <person name="Nusbaum C."/>
            <person name="Birren B."/>
        </authorList>
    </citation>
    <scope>NUCLEOTIDE SEQUENCE [LARGE SCALE GENOMIC DNA]</scope>
</reference>
<accession>A0A1S0TSJ9</accession>
<organism evidence="1">
    <name type="scientific">Loa loa</name>
    <name type="common">Eye worm</name>
    <name type="synonym">Filaria loa</name>
    <dbReference type="NCBI Taxonomy" id="7209"/>
    <lineage>
        <taxon>Eukaryota</taxon>
        <taxon>Metazoa</taxon>
        <taxon>Ecdysozoa</taxon>
        <taxon>Nematoda</taxon>
        <taxon>Chromadorea</taxon>
        <taxon>Rhabditida</taxon>
        <taxon>Spirurina</taxon>
        <taxon>Spiruromorpha</taxon>
        <taxon>Filarioidea</taxon>
        <taxon>Onchocercidae</taxon>
        <taxon>Loa</taxon>
    </lineage>
</organism>
<name>A0A1S0TSJ9_LOALO</name>
<dbReference type="RefSeq" id="XP_003144668.1">
    <property type="nucleotide sequence ID" value="XM_003144620.1"/>
</dbReference>
<proteinExistence type="predicted"/>
<dbReference type="GeneID" id="9946525"/>
<dbReference type="KEGG" id="loa:LOAG_09091"/>
<gene>
    <name evidence="1" type="ORF">LOAG_09091</name>
</gene>
<protein>
    <submittedName>
        <fullName evidence="1">Zinc finger protein</fullName>
    </submittedName>
</protein>
<dbReference type="EMBL" id="JH712822">
    <property type="protein sequence ID" value="EFO19402.1"/>
    <property type="molecule type" value="Genomic_DNA"/>
</dbReference>
<sequence>MQHITTREYFRKYTKRCAKFSRKENSLPSLCRMYFAHEQYQGINRTKENARRTIYLRIQRTQLWANIQLWNIIQVSQEKTSTYYSIRKV</sequence>
<evidence type="ECO:0000313" key="1">
    <source>
        <dbReference type="EMBL" id="EFO19402.1"/>
    </source>
</evidence>
<dbReference type="CTD" id="9946525"/>
<dbReference type="InParanoid" id="A0A1S0TSJ9"/>